<keyword evidence="5" id="KW-0804">Transcription</keyword>
<dbReference type="RefSeq" id="WP_129223556.1">
    <property type="nucleotide sequence ID" value="NZ_SDOZ01000002.1"/>
</dbReference>
<keyword evidence="3" id="KW-0731">Sigma factor</keyword>
<dbReference type="SUPFAM" id="SSF88659">
    <property type="entry name" value="Sigma3 and sigma4 domains of RNA polymerase sigma factors"/>
    <property type="match status" value="1"/>
</dbReference>
<reference evidence="7 8" key="1">
    <citation type="journal article" date="2019" name="Gut">
        <title>Antibiotics-induced monodominance of a novel gut bacterial order.</title>
        <authorList>
            <person name="Hildebrand F."/>
            <person name="Moitinho-Silva L."/>
            <person name="Blasche S."/>
            <person name="Jahn M.T."/>
            <person name="Gossmann T.I."/>
            <person name="Heuerta-Cepas J."/>
            <person name="Hercog R."/>
            <person name="Luetge M."/>
            <person name="Bahram M."/>
            <person name="Pryszlak A."/>
            <person name="Alves R.J."/>
            <person name="Waszak S.M."/>
            <person name="Zhu A."/>
            <person name="Ye L."/>
            <person name="Costea P.I."/>
            <person name="Aalvink S."/>
            <person name="Belzer C."/>
            <person name="Forslund S.K."/>
            <person name="Sunagawa S."/>
            <person name="Hentschel U."/>
            <person name="Merten C."/>
            <person name="Patil K.R."/>
            <person name="Benes V."/>
            <person name="Bork P."/>
        </authorList>
    </citation>
    <scope>NUCLEOTIDE SEQUENCE [LARGE SCALE GENOMIC DNA]</scope>
    <source>
        <strain evidence="7 8">HDS1380</strain>
    </source>
</reference>
<dbReference type="Gene3D" id="1.10.1740.10">
    <property type="match status" value="1"/>
</dbReference>
<dbReference type="GO" id="GO:0016987">
    <property type="term" value="F:sigma factor activity"/>
    <property type="evidence" value="ECO:0007669"/>
    <property type="project" value="UniProtKB-KW"/>
</dbReference>
<protein>
    <submittedName>
        <fullName evidence="7">RNA polymerase sigma factor</fullName>
    </submittedName>
</protein>
<feature type="domain" description="RNA polymerase sigma-70 region 2" evidence="6">
    <location>
        <begin position="25"/>
        <end position="91"/>
    </location>
</feature>
<evidence type="ECO:0000256" key="2">
    <source>
        <dbReference type="ARBA" id="ARBA00023015"/>
    </source>
</evidence>
<dbReference type="InterPro" id="IPR013324">
    <property type="entry name" value="RNA_pol_sigma_r3/r4-like"/>
</dbReference>
<evidence type="ECO:0000256" key="4">
    <source>
        <dbReference type="ARBA" id="ARBA00023125"/>
    </source>
</evidence>
<comment type="caution">
    <text evidence="7">The sequence shown here is derived from an EMBL/GenBank/DDBJ whole genome shotgun (WGS) entry which is preliminary data.</text>
</comment>
<accession>A0A4Q2K906</accession>
<gene>
    <name evidence="7" type="ORF">ESZ91_01860</name>
</gene>
<dbReference type="Gene3D" id="1.10.10.10">
    <property type="entry name" value="Winged helix-like DNA-binding domain superfamily/Winged helix DNA-binding domain"/>
    <property type="match status" value="1"/>
</dbReference>
<evidence type="ECO:0000256" key="5">
    <source>
        <dbReference type="ARBA" id="ARBA00023163"/>
    </source>
</evidence>
<evidence type="ECO:0000256" key="3">
    <source>
        <dbReference type="ARBA" id="ARBA00023082"/>
    </source>
</evidence>
<dbReference type="InterPro" id="IPR007627">
    <property type="entry name" value="RNA_pol_sigma70_r2"/>
</dbReference>
<dbReference type="InterPro" id="IPR036388">
    <property type="entry name" value="WH-like_DNA-bd_sf"/>
</dbReference>
<evidence type="ECO:0000259" key="6">
    <source>
        <dbReference type="Pfam" id="PF04542"/>
    </source>
</evidence>
<dbReference type="GO" id="GO:0003677">
    <property type="term" value="F:DNA binding"/>
    <property type="evidence" value="ECO:0007669"/>
    <property type="project" value="UniProtKB-KW"/>
</dbReference>
<dbReference type="SUPFAM" id="SSF88946">
    <property type="entry name" value="Sigma2 domain of RNA polymerase sigma factors"/>
    <property type="match status" value="1"/>
</dbReference>
<evidence type="ECO:0000313" key="8">
    <source>
        <dbReference type="Proteomes" id="UP000291269"/>
    </source>
</evidence>
<dbReference type="PANTHER" id="PTHR43133">
    <property type="entry name" value="RNA POLYMERASE ECF-TYPE SIGMA FACTO"/>
    <property type="match status" value="1"/>
</dbReference>
<dbReference type="EMBL" id="SDOZ01000002">
    <property type="protein sequence ID" value="RXZ61154.1"/>
    <property type="molecule type" value="Genomic_DNA"/>
</dbReference>
<dbReference type="PANTHER" id="PTHR43133:SF8">
    <property type="entry name" value="RNA POLYMERASE SIGMA FACTOR HI_1459-RELATED"/>
    <property type="match status" value="1"/>
</dbReference>
<keyword evidence="4" id="KW-0238">DNA-binding</keyword>
<sequence length="175" mass="20399">MKNAKLERKIAELRAGDQRAFDYIYEQTNRSVYFAILYIVRDKMYAEDLLQETFVKAVRSLDSYTPDTNFPAWLMRIGKNLALNHIKRASREICTDFDTESYRYGSKEMEIPFVFEAAAKILAEDEYQILMLCQVAGYKRREVSEMLRLPVGTVTWKNNEALKKLKAFLVKEGGL</sequence>
<dbReference type="GO" id="GO:0006352">
    <property type="term" value="P:DNA-templated transcription initiation"/>
    <property type="evidence" value="ECO:0007669"/>
    <property type="project" value="InterPro"/>
</dbReference>
<dbReference type="Pfam" id="PF04542">
    <property type="entry name" value="Sigma70_r2"/>
    <property type="match status" value="1"/>
</dbReference>
<keyword evidence="8" id="KW-1185">Reference proteome</keyword>
<dbReference type="InterPro" id="IPR039425">
    <property type="entry name" value="RNA_pol_sigma-70-like"/>
</dbReference>
<dbReference type="InterPro" id="IPR013325">
    <property type="entry name" value="RNA_pol_sigma_r2"/>
</dbReference>
<dbReference type="InterPro" id="IPR014284">
    <property type="entry name" value="RNA_pol_sigma-70_dom"/>
</dbReference>
<evidence type="ECO:0000256" key="1">
    <source>
        <dbReference type="ARBA" id="ARBA00010641"/>
    </source>
</evidence>
<dbReference type="OrthoDB" id="190020at2"/>
<evidence type="ECO:0000313" key="7">
    <source>
        <dbReference type="EMBL" id="RXZ61154.1"/>
    </source>
</evidence>
<keyword evidence="2" id="KW-0805">Transcription regulation</keyword>
<dbReference type="AlphaFoldDB" id="A0A4Q2K906"/>
<dbReference type="NCBIfam" id="TIGR02937">
    <property type="entry name" value="sigma70-ECF"/>
    <property type="match status" value="1"/>
</dbReference>
<organism evidence="7 8">
    <name type="scientific">Candidatus Borkfalkia ceftriaxoniphila</name>
    <dbReference type="NCBI Taxonomy" id="2508949"/>
    <lineage>
        <taxon>Bacteria</taxon>
        <taxon>Bacillati</taxon>
        <taxon>Bacillota</taxon>
        <taxon>Clostridia</taxon>
        <taxon>Christensenellales</taxon>
        <taxon>Christensenellaceae</taxon>
        <taxon>Candidatus Borkfalkia</taxon>
    </lineage>
</organism>
<name>A0A4Q2K906_9FIRM</name>
<dbReference type="Proteomes" id="UP000291269">
    <property type="component" value="Unassembled WGS sequence"/>
</dbReference>
<comment type="similarity">
    <text evidence="1">Belongs to the sigma-70 factor family. ECF subfamily.</text>
</comment>
<proteinExistence type="inferred from homology"/>